<sequence>SLSEFPGGVRKPSAFKKWKEAALANRGANPAGITPGRIGSSLDGLKSETYFDRAAAAVA</sequence>
<evidence type="ECO:0000313" key="1">
    <source>
        <dbReference type="EMBL" id="ABI18235.1"/>
    </source>
</evidence>
<dbReference type="AlphaFoldDB" id="A9X6T8"/>
<name>A9X6T8_9CYAN</name>
<feature type="non-terminal residue" evidence="1">
    <location>
        <position position="1"/>
    </location>
</feature>
<reference evidence="1" key="1">
    <citation type="submission" date="2006-06" db="EMBL/GenBank/DDBJ databases">
        <title>The discriminatory power of the phycocyanin operon in taxonomic resolution of Leptolyngbyales isolated from the Indian subcontinent.</title>
        <authorList>
            <person name="Premanandh J."/>
            <person name="Priya B."/>
            <person name="Prabaharan D."/>
            <person name="Uma L."/>
            <person name="Subramanian G."/>
        </authorList>
    </citation>
    <scope>NUCLEOTIDE SEQUENCE</scope>
    <source>
        <strain evidence="1">BDU 41001</strain>
    </source>
</reference>
<proteinExistence type="predicted"/>
<dbReference type="EMBL" id="DQ829697">
    <property type="protein sequence ID" value="ABI18235.1"/>
    <property type="molecule type" value="Genomic_DNA"/>
</dbReference>
<gene>
    <name evidence="1" type="primary">cpcB</name>
</gene>
<protein>
    <submittedName>
        <fullName evidence="1">Phycocyanin B</fullName>
    </submittedName>
</protein>
<organism evidence="1">
    <name type="scientific">Leptolyngbya valderiana BDU 41001</name>
    <dbReference type="NCBI Taxonomy" id="399089"/>
    <lineage>
        <taxon>Bacteria</taxon>
        <taxon>Bacillati</taxon>
        <taxon>Cyanobacteriota</taxon>
        <taxon>Cyanophyceae</taxon>
        <taxon>Leptolyngbyales</taxon>
        <taxon>Leptolyngbyaceae</taxon>
        <taxon>Leptolyngbya group</taxon>
        <taxon>Leptolyngbya</taxon>
    </lineage>
</organism>
<accession>A9X6T8</accession>